<dbReference type="PANTHER" id="PTHR46791:SF5">
    <property type="entry name" value="CLR5 DOMAIN-CONTAINING PROTEIN-RELATED"/>
    <property type="match status" value="1"/>
</dbReference>
<name>A0A409YU08_9AGAR</name>
<comment type="caution">
    <text evidence="3">The sequence shown here is derived from an EMBL/GenBank/DDBJ whole genome shotgun (WGS) entry which is preliminary data.</text>
</comment>
<dbReference type="InParanoid" id="A0A409YU08"/>
<evidence type="ECO:0000313" key="4">
    <source>
        <dbReference type="Proteomes" id="UP000284842"/>
    </source>
</evidence>
<keyword evidence="4" id="KW-1185">Reference proteome</keyword>
<protein>
    <recommendedName>
        <fullName evidence="2">Integrase core domain-containing protein</fullName>
    </recommendedName>
</protein>
<dbReference type="PANTHER" id="PTHR46791">
    <property type="entry name" value="EXPRESSED PROTEIN"/>
    <property type="match status" value="1"/>
</dbReference>
<dbReference type="Pfam" id="PF24764">
    <property type="entry name" value="rva_4"/>
    <property type="match status" value="1"/>
</dbReference>
<dbReference type="OrthoDB" id="3252187at2759"/>
<evidence type="ECO:0000313" key="3">
    <source>
        <dbReference type="EMBL" id="PPR06480.1"/>
    </source>
</evidence>
<feature type="compositionally biased region" description="Acidic residues" evidence="1">
    <location>
        <begin position="496"/>
        <end position="514"/>
    </location>
</feature>
<reference evidence="3 4" key="1">
    <citation type="journal article" date="2018" name="Evol. Lett.">
        <title>Horizontal gene cluster transfer increased hallucinogenic mushroom diversity.</title>
        <authorList>
            <person name="Reynolds H.T."/>
            <person name="Vijayakumar V."/>
            <person name="Gluck-Thaler E."/>
            <person name="Korotkin H.B."/>
            <person name="Matheny P.B."/>
            <person name="Slot J.C."/>
        </authorList>
    </citation>
    <scope>NUCLEOTIDE SEQUENCE [LARGE SCALE GENOMIC DNA]</scope>
    <source>
        <strain evidence="3 4">2629</strain>
    </source>
</reference>
<evidence type="ECO:0000259" key="2">
    <source>
        <dbReference type="Pfam" id="PF24764"/>
    </source>
</evidence>
<gene>
    <name evidence="3" type="ORF">CVT24_002566</name>
</gene>
<sequence length="843" mass="95018">MTVVGIPIDVTHICARRRSSSSPSQGTSILADSLLAALQGHFRSAAQICHPLFAKLLLQSSASASISAVDIQDYRFERLSTSQGVEFGYDQYSSSVLGYRPLISLPYNVHPAAPAEHFDPLKELLSVGRASSHPPTQQFFETWEGLGVDAERHFILIIEVAKTPDNRNNHSLQPSIGQEPSGTPLEFLTENLEAQNSQFSTQSPESPSANTLLSEPCLDLHELLAQFTHNEIQDASFIRGRYKQFYHMIQNFNRLQDILIALGLPQKCLSGDEVIPFSSQVTAEDILKSLKWSLQTYQNKYKTYSWAEEISRLKLKGNDLIPQTSELSHQLCDALRDYYFRLEAVIHEVASNPQDSNAILLIRQDLDDFSALVNDQYSVLEERDLQTLQTNITLMRSDLDALYHQSLDLSNATFPEVRSLARTGRPGQPRIVLDPHFLAWSYNRRSLSALARFFGVSRTTLRTRLAEIGILPQTGQPGVAHLEIHSAINTSYDSPPDIDDSDLAEDEVPSDDPLLEPQLANFQDGHNDTNIQDPSTNSFERTGTTSQHHSAITDAELDDLVINLRHQLITGLRASSNNRADTVLDVFLNAINQYGVPSRLRGDHGTENVRVAAWMEHYRGRGRGSYIWGRSVHNVRIERLWVDIKAQLGQHWADFFDLLELQHGLDVNSANHIWLLHHLFLPQINQNLQFFADSWNEHRVSIRRGTGRSPMDMFHFDMTTHGDRGVNVEEVMTPEELEVYGIDWEGLDDDEVRISRQVNNPFNEEESTWTTTHLANQSLPANLSEVRVDDPFDNQDGPVNIAHLHHLLGPYLSLSAFQGTDVLSRVHLWTTALACAQQLDPTF</sequence>
<accession>A0A409YU08</accession>
<dbReference type="EMBL" id="NHTK01000641">
    <property type="protein sequence ID" value="PPR06480.1"/>
    <property type="molecule type" value="Genomic_DNA"/>
</dbReference>
<dbReference type="Proteomes" id="UP000284842">
    <property type="component" value="Unassembled WGS sequence"/>
</dbReference>
<feature type="compositionally biased region" description="Polar residues" evidence="1">
    <location>
        <begin position="528"/>
        <end position="544"/>
    </location>
</feature>
<organism evidence="3 4">
    <name type="scientific">Panaeolus cyanescens</name>
    <dbReference type="NCBI Taxonomy" id="181874"/>
    <lineage>
        <taxon>Eukaryota</taxon>
        <taxon>Fungi</taxon>
        <taxon>Dikarya</taxon>
        <taxon>Basidiomycota</taxon>
        <taxon>Agaricomycotina</taxon>
        <taxon>Agaricomycetes</taxon>
        <taxon>Agaricomycetidae</taxon>
        <taxon>Agaricales</taxon>
        <taxon>Agaricineae</taxon>
        <taxon>Galeropsidaceae</taxon>
        <taxon>Panaeolus</taxon>
    </lineage>
</organism>
<dbReference type="AlphaFoldDB" id="A0A409YU08"/>
<dbReference type="InterPro" id="IPR058913">
    <property type="entry name" value="Integrase_dom_put"/>
</dbReference>
<dbReference type="STRING" id="181874.A0A409YU08"/>
<proteinExistence type="predicted"/>
<feature type="domain" description="Integrase core" evidence="2">
    <location>
        <begin position="566"/>
        <end position="719"/>
    </location>
</feature>
<evidence type="ECO:0000256" key="1">
    <source>
        <dbReference type="SAM" id="MobiDB-lite"/>
    </source>
</evidence>
<feature type="region of interest" description="Disordered" evidence="1">
    <location>
        <begin position="490"/>
        <end position="544"/>
    </location>
</feature>